<dbReference type="Gene3D" id="1.25.40.10">
    <property type="entry name" value="Tetratricopeptide repeat domain"/>
    <property type="match status" value="1"/>
</dbReference>
<organism evidence="1 2">
    <name type="scientific">Penicillium camemberti (strain FM 013)</name>
    <dbReference type="NCBI Taxonomy" id="1429867"/>
    <lineage>
        <taxon>Eukaryota</taxon>
        <taxon>Fungi</taxon>
        <taxon>Dikarya</taxon>
        <taxon>Ascomycota</taxon>
        <taxon>Pezizomycotina</taxon>
        <taxon>Eurotiomycetes</taxon>
        <taxon>Eurotiomycetidae</taxon>
        <taxon>Eurotiales</taxon>
        <taxon>Aspergillaceae</taxon>
        <taxon>Penicillium</taxon>
    </lineage>
</organism>
<name>A0A0G4NW84_PENC3</name>
<dbReference type="STRING" id="1429867.A0A0G4NW84"/>
<dbReference type="EMBL" id="HG793135">
    <property type="protein sequence ID" value="CRL18259.1"/>
    <property type="molecule type" value="Genomic_DNA"/>
</dbReference>
<sequence>MSGPRRLWDPFAVCHMGPLGEDKSCCGICTALLYKGACTAILVVACRLEGRWEEAEQLFVQAIETSKTKLGPDHSLTLTSVANLAFTWESIGQHAKAIGLLRTCMEATTSFCPCCRMTIHF</sequence>
<dbReference type="InterPro" id="IPR011990">
    <property type="entry name" value="TPR-like_helical_dom_sf"/>
</dbReference>
<dbReference type="Pfam" id="PF13424">
    <property type="entry name" value="TPR_12"/>
    <property type="match status" value="1"/>
</dbReference>
<dbReference type="SUPFAM" id="SSF48452">
    <property type="entry name" value="TPR-like"/>
    <property type="match status" value="1"/>
</dbReference>
<evidence type="ECO:0000313" key="1">
    <source>
        <dbReference type="EMBL" id="CRL18259.1"/>
    </source>
</evidence>
<accession>A0A0G4NW84</accession>
<reference evidence="1 2" key="1">
    <citation type="journal article" date="2014" name="Nat. Commun.">
        <title>Multiple recent horizontal transfers of a large genomic region in cheese making fungi.</title>
        <authorList>
            <person name="Cheeseman K."/>
            <person name="Ropars J."/>
            <person name="Renault P."/>
            <person name="Dupont J."/>
            <person name="Gouzy J."/>
            <person name="Branca A."/>
            <person name="Abraham A.L."/>
            <person name="Ceppi M."/>
            <person name="Conseiller E."/>
            <person name="Debuchy R."/>
            <person name="Malagnac F."/>
            <person name="Goarin A."/>
            <person name="Silar P."/>
            <person name="Lacoste S."/>
            <person name="Sallet E."/>
            <person name="Bensimon A."/>
            <person name="Giraud T."/>
            <person name="Brygoo Y."/>
        </authorList>
    </citation>
    <scope>NUCLEOTIDE SEQUENCE [LARGE SCALE GENOMIC DNA]</scope>
    <source>
        <strain evidence="2">FM 013</strain>
    </source>
</reference>
<dbReference type="AlphaFoldDB" id="A0A0G4NW84"/>
<evidence type="ECO:0000313" key="2">
    <source>
        <dbReference type="Proteomes" id="UP000053732"/>
    </source>
</evidence>
<dbReference type="Proteomes" id="UP000053732">
    <property type="component" value="Unassembled WGS sequence"/>
</dbReference>
<protein>
    <submittedName>
        <fullName evidence="1">Str. FM013</fullName>
    </submittedName>
</protein>
<keyword evidence="2" id="KW-1185">Reference proteome</keyword>
<gene>
    <name evidence="1" type="ORF">PCAMFM013_S002g000129</name>
</gene>
<proteinExistence type="predicted"/>